<comment type="caution">
    <text evidence="2">The sequence shown here is derived from an EMBL/GenBank/DDBJ whole genome shotgun (WGS) entry which is preliminary data.</text>
</comment>
<evidence type="ECO:0000313" key="2">
    <source>
        <dbReference type="EMBL" id="GAH20463.1"/>
    </source>
</evidence>
<dbReference type="Pfam" id="PF12728">
    <property type="entry name" value="HTH_17"/>
    <property type="match status" value="1"/>
</dbReference>
<dbReference type="Gene3D" id="1.10.1660.10">
    <property type="match status" value="1"/>
</dbReference>
<dbReference type="AlphaFoldDB" id="X1FI85"/>
<evidence type="ECO:0000259" key="1">
    <source>
        <dbReference type="Pfam" id="PF12728"/>
    </source>
</evidence>
<dbReference type="SUPFAM" id="SSF46955">
    <property type="entry name" value="Putative DNA-binding domain"/>
    <property type="match status" value="1"/>
</dbReference>
<organism evidence="2">
    <name type="scientific">marine sediment metagenome</name>
    <dbReference type="NCBI Taxonomy" id="412755"/>
    <lineage>
        <taxon>unclassified sequences</taxon>
        <taxon>metagenomes</taxon>
        <taxon>ecological metagenomes</taxon>
    </lineage>
</organism>
<dbReference type="InterPro" id="IPR041657">
    <property type="entry name" value="HTH_17"/>
</dbReference>
<sequence>MIPQPKPLTAKEVAAFFGISITTLMTWRKAGIIDAIKIMGRVYFTQKEVDQVLKDNRQHFRKPKTAYF</sequence>
<dbReference type="InterPro" id="IPR009061">
    <property type="entry name" value="DNA-bd_dom_put_sf"/>
</dbReference>
<proteinExistence type="predicted"/>
<dbReference type="EMBL" id="BARU01004435">
    <property type="protein sequence ID" value="GAH20463.1"/>
    <property type="molecule type" value="Genomic_DNA"/>
</dbReference>
<reference evidence="2" key="1">
    <citation type="journal article" date="2014" name="Front. Microbiol.">
        <title>High frequency of phylogenetically diverse reductive dehalogenase-homologous genes in deep subseafloor sedimentary metagenomes.</title>
        <authorList>
            <person name="Kawai M."/>
            <person name="Futagami T."/>
            <person name="Toyoda A."/>
            <person name="Takaki Y."/>
            <person name="Nishi S."/>
            <person name="Hori S."/>
            <person name="Arai W."/>
            <person name="Tsubouchi T."/>
            <person name="Morono Y."/>
            <person name="Uchiyama I."/>
            <person name="Ito T."/>
            <person name="Fujiyama A."/>
            <person name="Inagaki F."/>
            <person name="Takami H."/>
        </authorList>
    </citation>
    <scope>NUCLEOTIDE SEQUENCE</scope>
    <source>
        <strain evidence="2">Expedition CK06-06</strain>
    </source>
</reference>
<accession>X1FI85</accession>
<gene>
    <name evidence="2" type="ORF">S03H2_08930</name>
</gene>
<name>X1FI85_9ZZZZ</name>
<protein>
    <recommendedName>
        <fullName evidence="1">Helix-turn-helix domain-containing protein</fullName>
    </recommendedName>
</protein>
<feature type="domain" description="Helix-turn-helix" evidence="1">
    <location>
        <begin position="8"/>
        <end position="56"/>
    </location>
</feature>